<evidence type="ECO:0000313" key="1">
    <source>
        <dbReference type="EMBL" id="MCB5199043.1"/>
    </source>
</evidence>
<keyword evidence="2" id="KW-1185">Reference proteome</keyword>
<proteinExistence type="predicted"/>
<sequence>MLRPVRLLMCRLGAAIARAERETYDIQKQGDDHIRRIARQEAMAVWREKASEKRQQGAAHD</sequence>
<accession>A0ABS8BTJ5</accession>
<dbReference type="EMBL" id="JAJATZ010000003">
    <property type="protein sequence ID" value="MCB5199043.1"/>
    <property type="molecule type" value="Genomic_DNA"/>
</dbReference>
<name>A0ABS8BTJ5_9RHOB</name>
<reference evidence="1" key="1">
    <citation type="submission" date="2021-10" db="EMBL/GenBank/DDBJ databases">
        <title>Loktanella gaetbuli sp. nov., isolated from a tidal flat.</title>
        <authorList>
            <person name="Park S."/>
            <person name="Yoon J.-H."/>
        </authorList>
    </citation>
    <scope>NUCLEOTIDE SEQUENCE</scope>
    <source>
        <strain evidence="1">TSTF-M6</strain>
    </source>
</reference>
<dbReference type="RefSeq" id="WP_226747873.1">
    <property type="nucleotide sequence ID" value="NZ_JAJATZ010000003.1"/>
</dbReference>
<gene>
    <name evidence="1" type="ORF">LGQ03_07305</name>
</gene>
<dbReference type="Proteomes" id="UP001138961">
    <property type="component" value="Unassembled WGS sequence"/>
</dbReference>
<protein>
    <submittedName>
        <fullName evidence="1">Uncharacterized protein</fullName>
    </submittedName>
</protein>
<organism evidence="1 2">
    <name type="scientific">Loktanella gaetbuli</name>
    <dbReference type="NCBI Taxonomy" id="2881335"/>
    <lineage>
        <taxon>Bacteria</taxon>
        <taxon>Pseudomonadati</taxon>
        <taxon>Pseudomonadota</taxon>
        <taxon>Alphaproteobacteria</taxon>
        <taxon>Rhodobacterales</taxon>
        <taxon>Roseobacteraceae</taxon>
        <taxon>Loktanella</taxon>
    </lineage>
</organism>
<comment type="caution">
    <text evidence="1">The sequence shown here is derived from an EMBL/GenBank/DDBJ whole genome shotgun (WGS) entry which is preliminary data.</text>
</comment>
<evidence type="ECO:0000313" key="2">
    <source>
        <dbReference type="Proteomes" id="UP001138961"/>
    </source>
</evidence>